<dbReference type="InterPro" id="IPR051624">
    <property type="entry name" value="RMD1/Sad1-interacting"/>
</dbReference>
<dbReference type="GO" id="GO:0070131">
    <property type="term" value="P:positive regulation of mitochondrial translation"/>
    <property type="evidence" value="ECO:0007669"/>
    <property type="project" value="TreeGrafter"/>
</dbReference>
<evidence type="ECO:0000313" key="4">
    <source>
        <dbReference type="EMBL" id="TIC68493.1"/>
    </source>
</evidence>
<dbReference type="PANTHER" id="PTHR16255:SF1">
    <property type="entry name" value="REQUIRED FOR MEIOTIC NUCLEAR DIVISION PROTEIN 1 HOMOLOG"/>
    <property type="match status" value="1"/>
</dbReference>
<accession>A0A4T0PZA8</accession>
<dbReference type="Proteomes" id="UP000310685">
    <property type="component" value="Unassembled WGS sequence"/>
</dbReference>
<evidence type="ECO:0000256" key="1">
    <source>
        <dbReference type="ARBA" id="ARBA00008306"/>
    </source>
</evidence>
<gene>
    <name evidence="4" type="ORF">E3Q01_00860</name>
    <name evidence="3" type="ORF">E3Q22_00769</name>
</gene>
<protein>
    <recommendedName>
        <fullName evidence="2">DUF155 domain-containing protein</fullName>
    </recommendedName>
</protein>
<dbReference type="EMBL" id="SPRX01000007">
    <property type="protein sequence ID" value="TIC68493.1"/>
    <property type="molecule type" value="Genomic_DNA"/>
</dbReference>
<evidence type="ECO:0000313" key="3">
    <source>
        <dbReference type="EMBL" id="TIB81764.1"/>
    </source>
</evidence>
<dbReference type="Pfam" id="PF02582">
    <property type="entry name" value="DUF155"/>
    <property type="match status" value="1"/>
</dbReference>
<dbReference type="PANTHER" id="PTHR16255">
    <property type="entry name" value="REQUIRED FOR MEIOTIC NUCLEAR DIVISION PROTEIN 1 HOMOLOG"/>
    <property type="match status" value="1"/>
</dbReference>
<evidence type="ECO:0000259" key="2">
    <source>
        <dbReference type="Pfam" id="PF02582"/>
    </source>
</evidence>
<evidence type="ECO:0000313" key="6">
    <source>
        <dbReference type="Proteomes" id="UP000310708"/>
    </source>
</evidence>
<dbReference type="AlphaFoldDB" id="A0A4T0PZA8"/>
<dbReference type="Proteomes" id="UP000310708">
    <property type="component" value="Unassembled WGS sequence"/>
</dbReference>
<organism evidence="4 6">
    <name type="scientific">Wallemia mellicola</name>
    <dbReference type="NCBI Taxonomy" id="1708541"/>
    <lineage>
        <taxon>Eukaryota</taxon>
        <taxon>Fungi</taxon>
        <taxon>Dikarya</taxon>
        <taxon>Basidiomycota</taxon>
        <taxon>Wallemiomycotina</taxon>
        <taxon>Wallemiomycetes</taxon>
        <taxon>Wallemiales</taxon>
        <taxon>Wallemiaceae</taxon>
        <taxon>Wallemia</taxon>
    </lineage>
</organism>
<dbReference type="EMBL" id="SPRC01000005">
    <property type="protein sequence ID" value="TIB81764.1"/>
    <property type="molecule type" value="Genomic_DNA"/>
</dbReference>
<evidence type="ECO:0000313" key="5">
    <source>
        <dbReference type="Proteomes" id="UP000310685"/>
    </source>
</evidence>
<sequence>MLNRFTSYIKYEGSIKRAFHSNSRIAKNTTDLPKPKPKAILRRTAAEQSAPVRSKLVYSPGRSDVMPVNAFSTAERYDFAALAAGLKSFNSYLVPDTDGAIYIPLENGKKEVFIFRSGSFVTWGMDSSQGERFLRQVIRRGNSVSTNSLQKVLVASGRWKWTGKNEDNGTAGWVEKNRYLDYETEQLDYVIDPSESTRLQGDLIVLGKEAELNTSLSTSIQSLTPTGAQLQDTIYPVLLSKYAFSHALSRSAKLSALESQLSTYLSKVSSIPAYLALNGHIPPEMDRKAIASSMGELLRFRQGLNLELDNEGENFWGVPDVLWDEQVLESYFQQVSEVLDIKPRVDAVNQKITYAADVQATLRDYLQTQTSHRMELIIIALITVEVALAIITHGREIYLVMTESEDDQNMKEEHQTEKRVA</sequence>
<dbReference type="GO" id="GO:0005739">
    <property type="term" value="C:mitochondrion"/>
    <property type="evidence" value="ECO:0007669"/>
    <property type="project" value="UniProtKB-ARBA"/>
</dbReference>
<name>A0A4T0PZA8_9BASI</name>
<feature type="domain" description="DUF155" evidence="2">
    <location>
        <begin position="112"/>
        <end position="349"/>
    </location>
</feature>
<comment type="caution">
    <text evidence="4">The sequence shown here is derived from an EMBL/GenBank/DDBJ whole genome shotgun (WGS) entry which is preliminary data.</text>
</comment>
<dbReference type="InterPro" id="IPR003734">
    <property type="entry name" value="DUF155"/>
</dbReference>
<comment type="similarity">
    <text evidence="1">Belongs to the RMD1/sif2 family.</text>
</comment>
<reference evidence="5 6" key="1">
    <citation type="submission" date="2019-03" db="EMBL/GenBank/DDBJ databases">
        <title>Sequencing 25 genomes of Wallemia mellicola.</title>
        <authorList>
            <person name="Gostincar C."/>
        </authorList>
    </citation>
    <scope>NUCLEOTIDE SEQUENCE [LARGE SCALE GENOMIC DNA]</scope>
    <source>
        <strain evidence="3 5">EXF-6152</strain>
        <strain evidence="4 6">EXF-757</strain>
    </source>
</reference>
<proteinExistence type="inferred from homology"/>